<dbReference type="PANTHER" id="PTHR35335">
    <property type="entry name" value="UPF0716 PROTEIN FXSA"/>
    <property type="match status" value="1"/>
</dbReference>
<dbReference type="RefSeq" id="WP_016837128.1">
    <property type="nucleotide sequence ID" value="NZ_AP018335.1"/>
</dbReference>
<dbReference type="AlphaFoldDB" id="A0A840PSB3"/>
<evidence type="ECO:0000313" key="3">
    <source>
        <dbReference type="Proteomes" id="UP000557217"/>
    </source>
</evidence>
<dbReference type="Pfam" id="PF04186">
    <property type="entry name" value="FxsA"/>
    <property type="match status" value="1"/>
</dbReference>
<keyword evidence="1" id="KW-0472">Membrane</keyword>
<keyword evidence="3" id="KW-1185">Reference proteome</keyword>
<dbReference type="Proteomes" id="UP000557217">
    <property type="component" value="Unassembled WGS sequence"/>
</dbReference>
<feature type="transmembrane region" description="Helical" evidence="1">
    <location>
        <begin position="75"/>
        <end position="100"/>
    </location>
</feature>
<comment type="caution">
    <text evidence="2">The sequence shown here is derived from an EMBL/GenBank/DDBJ whole genome shotgun (WGS) entry which is preliminary data.</text>
</comment>
<dbReference type="NCBIfam" id="NF008528">
    <property type="entry name" value="PRK11463.1-2"/>
    <property type="match status" value="1"/>
</dbReference>
<dbReference type="InterPro" id="IPR007313">
    <property type="entry name" value="FxsA"/>
</dbReference>
<evidence type="ECO:0000313" key="2">
    <source>
        <dbReference type="EMBL" id="MBB5148054.1"/>
    </source>
</evidence>
<dbReference type="GO" id="GO:0016020">
    <property type="term" value="C:membrane"/>
    <property type="evidence" value="ECO:0007669"/>
    <property type="project" value="InterPro"/>
</dbReference>
<feature type="transmembrane region" description="Helical" evidence="1">
    <location>
        <begin position="12"/>
        <end position="41"/>
    </location>
</feature>
<sequence>MKKLFSICIAFVLIEIAIFIVVGNWLGILSTLLLIVLASLFGAMLTKKQGLESVQNIQNSIRRGEPPGQAVIDAFLVFLGGVLFLLPGFLTDIIAFTLVLPWTRRLYKPMILEWIRKKMKNSEMIIIQR</sequence>
<organism evidence="2 3">
    <name type="scientific">Ureibacillus thermosphaericus</name>
    <dbReference type="NCBI Taxonomy" id="51173"/>
    <lineage>
        <taxon>Bacteria</taxon>
        <taxon>Bacillati</taxon>
        <taxon>Bacillota</taxon>
        <taxon>Bacilli</taxon>
        <taxon>Bacillales</taxon>
        <taxon>Caryophanaceae</taxon>
        <taxon>Ureibacillus</taxon>
    </lineage>
</organism>
<evidence type="ECO:0000256" key="1">
    <source>
        <dbReference type="SAM" id="Phobius"/>
    </source>
</evidence>
<dbReference type="EMBL" id="JACHGZ010000003">
    <property type="protein sequence ID" value="MBB5148054.1"/>
    <property type="molecule type" value="Genomic_DNA"/>
</dbReference>
<name>A0A840PSB3_URETH</name>
<keyword evidence="1" id="KW-0812">Transmembrane</keyword>
<keyword evidence="1" id="KW-1133">Transmembrane helix</keyword>
<protein>
    <submittedName>
        <fullName evidence="2">UPF0716 protein FxsA</fullName>
    </submittedName>
</protein>
<gene>
    <name evidence="2" type="ORF">HNR36_000437</name>
</gene>
<dbReference type="PANTHER" id="PTHR35335:SF1">
    <property type="entry name" value="UPF0716 PROTEIN FXSA"/>
    <property type="match status" value="1"/>
</dbReference>
<proteinExistence type="predicted"/>
<reference evidence="2 3" key="1">
    <citation type="submission" date="2020-08" db="EMBL/GenBank/DDBJ databases">
        <title>Genomic Encyclopedia of Type Strains, Phase IV (KMG-IV): sequencing the most valuable type-strain genomes for metagenomic binning, comparative biology and taxonomic classification.</title>
        <authorList>
            <person name="Goeker M."/>
        </authorList>
    </citation>
    <scope>NUCLEOTIDE SEQUENCE [LARGE SCALE GENOMIC DNA]</scope>
    <source>
        <strain evidence="2 3">DSM 10633</strain>
    </source>
</reference>
<accession>A0A840PSB3</accession>